<dbReference type="PANTHER" id="PTHR34406:SF1">
    <property type="entry name" value="PROTEIN YCEI"/>
    <property type="match status" value="1"/>
</dbReference>
<evidence type="ECO:0000259" key="2">
    <source>
        <dbReference type="SMART" id="SM00867"/>
    </source>
</evidence>
<dbReference type="OrthoDB" id="9811006at2"/>
<proteinExistence type="predicted"/>
<gene>
    <name evidence="3" type="ORF">DFR50_1286</name>
</gene>
<dbReference type="EMBL" id="QNRK01000028">
    <property type="protein sequence ID" value="RBP07282.1"/>
    <property type="molecule type" value="Genomic_DNA"/>
</dbReference>
<keyword evidence="4" id="KW-1185">Reference proteome</keyword>
<protein>
    <submittedName>
        <fullName evidence="3">Polyisoprenoid-binding protein YceI</fullName>
    </submittedName>
</protein>
<dbReference type="PANTHER" id="PTHR34406">
    <property type="entry name" value="PROTEIN YCEI"/>
    <property type="match status" value="1"/>
</dbReference>
<feature type="domain" description="Lipid/polyisoprenoid-binding YceI-like" evidence="2">
    <location>
        <begin position="26"/>
        <end position="190"/>
    </location>
</feature>
<sequence length="191" mass="20295">MRFLAPLALASFAALGVSAPAFAGADYKIDPSHTHVLFMVDHLGFSKMIGLFGDTTGAVAFDPANPAASKLSVDIKTASLQSQFGPRDTDLKGADWFNVAEFPDMTFVGKTFKKTGDKSGELTGDLTLLGVTKPVTLEVAFNKAGVRPTDKADAVGFSARGSLNRSDFGLKTYIPYIGDKVDLIIESEAIR</sequence>
<evidence type="ECO:0000313" key="4">
    <source>
        <dbReference type="Proteomes" id="UP000253529"/>
    </source>
</evidence>
<dbReference type="InterPro" id="IPR036761">
    <property type="entry name" value="TTHA0802/YceI-like_sf"/>
</dbReference>
<evidence type="ECO:0000313" key="3">
    <source>
        <dbReference type="EMBL" id="RBP07282.1"/>
    </source>
</evidence>
<feature type="signal peptide" evidence="1">
    <location>
        <begin position="1"/>
        <end position="23"/>
    </location>
</feature>
<reference evidence="3 4" key="1">
    <citation type="submission" date="2018-06" db="EMBL/GenBank/DDBJ databases">
        <title>Genomic Encyclopedia of Type Strains, Phase IV (KMG-IV): sequencing the most valuable type-strain genomes for metagenomic binning, comparative biology and taxonomic classification.</title>
        <authorList>
            <person name="Goeker M."/>
        </authorList>
    </citation>
    <scope>NUCLEOTIDE SEQUENCE [LARGE SCALE GENOMIC DNA]</scope>
    <source>
        <strain evidence="3 4">DSM 24875</strain>
    </source>
</reference>
<dbReference type="SMART" id="SM00867">
    <property type="entry name" value="YceI"/>
    <property type="match status" value="1"/>
</dbReference>
<feature type="chain" id="PRO_5016776894" evidence="1">
    <location>
        <begin position="24"/>
        <end position="191"/>
    </location>
</feature>
<dbReference type="AlphaFoldDB" id="A0A366EY14"/>
<dbReference type="Gene3D" id="2.40.128.110">
    <property type="entry name" value="Lipid/polyisoprenoid-binding, YceI-like"/>
    <property type="match status" value="1"/>
</dbReference>
<dbReference type="Pfam" id="PF04264">
    <property type="entry name" value="YceI"/>
    <property type="match status" value="1"/>
</dbReference>
<dbReference type="SUPFAM" id="SSF101874">
    <property type="entry name" value="YceI-like"/>
    <property type="match status" value="1"/>
</dbReference>
<organism evidence="3 4">
    <name type="scientific">Roseiarcus fermentans</name>
    <dbReference type="NCBI Taxonomy" id="1473586"/>
    <lineage>
        <taxon>Bacteria</taxon>
        <taxon>Pseudomonadati</taxon>
        <taxon>Pseudomonadota</taxon>
        <taxon>Alphaproteobacteria</taxon>
        <taxon>Hyphomicrobiales</taxon>
        <taxon>Roseiarcaceae</taxon>
        <taxon>Roseiarcus</taxon>
    </lineage>
</organism>
<dbReference type="Proteomes" id="UP000253529">
    <property type="component" value="Unassembled WGS sequence"/>
</dbReference>
<keyword evidence="1" id="KW-0732">Signal</keyword>
<accession>A0A366EY14</accession>
<name>A0A366EY14_9HYPH</name>
<comment type="caution">
    <text evidence="3">The sequence shown here is derived from an EMBL/GenBank/DDBJ whole genome shotgun (WGS) entry which is preliminary data.</text>
</comment>
<dbReference type="RefSeq" id="WP_113891371.1">
    <property type="nucleotide sequence ID" value="NZ_QNRK01000028.1"/>
</dbReference>
<dbReference type="InterPro" id="IPR007372">
    <property type="entry name" value="Lipid/polyisoprenoid-bd_YceI"/>
</dbReference>
<evidence type="ECO:0000256" key="1">
    <source>
        <dbReference type="SAM" id="SignalP"/>
    </source>
</evidence>